<feature type="transmembrane region" description="Helical" evidence="7">
    <location>
        <begin position="26"/>
        <end position="46"/>
    </location>
</feature>
<feature type="transmembrane region" description="Helical" evidence="7">
    <location>
        <begin position="247"/>
        <end position="272"/>
    </location>
</feature>
<dbReference type="EMBL" id="BAABJE010000023">
    <property type="protein sequence ID" value="GAA4805445.1"/>
    <property type="molecule type" value="Genomic_DNA"/>
</dbReference>
<evidence type="ECO:0000256" key="3">
    <source>
        <dbReference type="ARBA" id="ARBA00022475"/>
    </source>
</evidence>
<dbReference type="RefSeq" id="WP_425562730.1">
    <property type="nucleotide sequence ID" value="NZ_BAABJE010000023.1"/>
</dbReference>
<keyword evidence="3" id="KW-1003">Cell membrane</keyword>
<feature type="transmembrane region" description="Helical" evidence="7">
    <location>
        <begin position="159"/>
        <end position="179"/>
    </location>
</feature>
<evidence type="ECO:0000313" key="9">
    <source>
        <dbReference type="Proteomes" id="UP001499959"/>
    </source>
</evidence>
<keyword evidence="9" id="KW-1185">Reference proteome</keyword>
<dbReference type="InterPro" id="IPR036259">
    <property type="entry name" value="MFS_trans_sf"/>
</dbReference>
<keyword evidence="4 7" id="KW-0812">Transmembrane</keyword>
<evidence type="ECO:0000256" key="6">
    <source>
        <dbReference type="ARBA" id="ARBA00023136"/>
    </source>
</evidence>
<comment type="subcellular location">
    <subcellularLocation>
        <location evidence="1">Cell membrane</location>
        <topology evidence="1">Multi-pass membrane protein</topology>
    </subcellularLocation>
</comment>
<feature type="transmembrane region" description="Helical" evidence="7">
    <location>
        <begin position="309"/>
        <end position="328"/>
    </location>
</feature>
<dbReference type="Proteomes" id="UP001499959">
    <property type="component" value="Unassembled WGS sequence"/>
</dbReference>
<name>A0ABP9C6U5_9GAMM</name>
<feature type="transmembrane region" description="Helical" evidence="7">
    <location>
        <begin position="199"/>
        <end position="217"/>
    </location>
</feature>
<feature type="transmembrane region" description="Helical" evidence="7">
    <location>
        <begin position="398"/>
        <end position="419"/>
    </location>
</feature>
<gene>
    <name evidence="8" type="ORF">GCM10023307_35140</name>
</gene>
<sequence>MSANDVDAAASVAPLRNRSFVALMSYRLLTILSYQIVAVAAGWHVYELTGDPWKLGLLGLAEVIPFFCVAPFAGYLVDHLPKRRLGIVACIGLALTPLILIAVALGWVFAAPGEGGAKLWLMYAAIMFTGGVRSFLGPVHNTLFACILPREQFTRASGIGSVVFQSALVLGPAIGGGVIGLVARLGDFPEGATVPAGPAYALGVVCALGAALALAVLRTTEPALSHERQPIFASIGEGLRFVLRTPVMLGAMALDMFAVLFGGAVSLAPAFIKDVLHAGPEALGLLRSAPAVGAVLVGLWLARHPIQRHAGRFLLGAVAGFGACIIGFGLSETLWLSVAFMFLSGAFDGISVVLRSTILQLATPDHMRGRVSSINSIFISSSNELGAFYAGSMARLLGLAHAVVLGGCVTLAVVAFTALKSPTVRRLDLRDLH</sequence>
<organism evidence="8 9">
    <name type="scientific">Lysobacter hankyongensis</name>
    <dbReference type="NCBI Taxonomy" id="1176535"/>
    <lineage>
        <taxon>Bacteria</taxon>
        <taxon>Pseudomonadati</taxon>
        <taxon>Pseudomonadota</taxon>
        <taxon>Gammaproteobacteria</taxon>
        <taxon>Lysobacterales</taxon>
        <taxon>Lysobacteraceae</taxon>
        <taxon>Lysobacter</taxon>
    </lineage>
</organism>
<protein>
    <submittedName>
        <fullName evidence="8">MFS transporter</fullName>
    </submittedName>
</protein>
<dbReference type="CDD" id="cd06173">
    <property type="entry name" value="MFS_MefA_like"/>
    <property type="match status" value="1"/>
</dbReference>
<evidence type="ECO:0000256" key="2">
    <source>
        <dbReference type="ARBA" id="ARBA00022448"/>
    </source>
</evidence>
<keyword evidence="2" id="KW-0813">Transport</keyword>
<feature type="transmembrane region" description="Helical" evidence="7">
    <location>
        <begin position="121"/>
        <end position="147"/>
    </location>
</feature>
<dbReference type="Pfam" id="PF07690">
    <property type="entry name" value="MFS_1"/>
    <property type="match status" value="1"/>
</dbReference>
<reference evidence="9" key="1">
    <citation type="journal article" date="2019" name="Int. J. Syst. Evol. Microbiol.">
        <title>The Global Catalogue of Microorganisms (GCM) 10K type strain sequencing project: providing services to taxonomists for standard genome sequencing and annotation.</title>
        <authorList>
            <consortium name="The Broad Institute Genomics Platform"/>
            <consortium name="The Broad Institute Genome Sequencing Center for Infectious Disease"/>
            <person name="Wu L."/>
            <person name="Ma J."/>
        </authorList>
    </citation>
    <scope>NUCLEOTIDE SEQUENCE [LARGE SCALE GENOMIC DNA]</scope>
    <source>
        <strain evidence="9">JCM 18204</strain>
    </source>
</reference>
<accession>A0ABP9C6U5</accession>
<evidence type="ECO:0000256" key="4">
    <source>
        <dbReference type="ARBA" id="ARBA00022692"/>
    </source>
</evidence>
<dbReference type="PANTHER" id="PTHR23513:SF9">
    <property type="entry name" value="ENTEROBACTIN EXPORTER ENTS"/>
    <property type="match status" value="1"/>
</dbReference>
<keyword evidence="6 7" id="KW-0472">Membrane</keyword>
<evidence type="ECO:0000256" key="5">
    <source>
        <dbReference type="ARBA" id="ARBA00022989"/>
    </source>
</evidence>
<evidence type="ECO:0000256" key="1">
    <source>
        <dbReference type="ARBA" id="ARBA00004651"/>
    </source>
</evidence>
<keyword evidence="5 7" id="KW-1133">Transmembrane helix</keyword>
<proteinExistence type="predicted"/>
<feature type="transmembrane region" description="Helical" evidence="7">
    <location>
        <begin position="284"/>
        <end position="302"/>
    </location>
</feature>
<dbReference type="InterPro" id="IPR011701">
    <property type="entry name" value="MFS"/>
</dbReference>
<dbReference type="PANTHER" id="PTHR23513">
    <property type="entry name" value="INTEGRAL MEMBRANE EFFLUX PROTEIN-RELATED"/>
    <property type="match status" value="1"/>
</dbReference>
<feature type="transmembrane region" description="Helical" evidence="7">
    <location>
        <begin position="58"/>
        <end position="78"/>
    </location>
</feature>
<comment type="caution">
    <text evidence="8">The sequence shown here is derived from an EMBL/GenBank/DDBJ whole genome shotgun (WGS) entry which is preliminary data.</text>
</comment>
<evidence type="ECO:0000313" key="8">
    <source>
        <dbReference type="EMBL" id="GAA4805445.1"/>
    </source>
</evidence>
<feature type="transmembrane region" description="Helical" evidence="7">
    <location>
        <begin position="85"/>
        <end position="109"/>
    </location>
</feature>
<dbReference type="SUPFAM" id="SSF103473">
    <property type="entry name" value="MFS general substrate transporter"/>
    <property type="match status" value="1"/>
</dbReference>
<dbReference type="Gene3D" id="1.20.1250.20">
    <property type="entry name" value="MFS general substrate transporter like domains"/>
    <property type="match status" value="1"/>
</dbReference>
<evidence type="ECO:0000256" key="7">
    <source>
        <dbReference type="SAM" id="Phobius"/>
    </source>
</evidence>